<name>A0A7K1SEA2_9BACT</name>
<dbReference type="SUPFAM" id="SSF160631">
    <property type="entry name" value="SMI1/KNR4-like"/>
    <property type="match status" value="1"/>
</dbReference>
<dbReference type="RefSeq" id="WP_157586877.1">
    <property type="nucleotide sequence ID" value="NZ_WPIN01000007.1"/>
</dbReference>
<evidence type="ECO:0000313" key="2">
    <source>
        <dbReference type="Proteomes" id="UP000436006"/>
    </source>
</evidence>
<keyword evidence="2" id="KW-1185">Reference proteome</keyword>
<sequence length="194" mass="22997">MEEILERLNQLSYQYPKDVILYPHTKESYLKVMKGIGRIPDKFNLYLLEFLKFTNGASILDYCFLGFKNRRLGIDFDTYMGEFWHEHNRYAFALPFMRNTQKEHFCLWMEPGEAFHSVVYIDMNAEKNPLPIASNFFHFMDTFISDLANSLSKGETIYIAENDWPLNQAHWIKNDPNLKKVKIEGTLPFKQYGK</sequence>
<gene>
    <name evidence="1" type="ORF">GO755_18945</name>
</gene>
<organism evidence="1 2">
    <name type="scientific">Spirosoma arboris</name>
    <dbReference type="NCBI Taxonomy" id="2682092"/>
    <lineage>
        <taxon>Bacteria</taxon>
        <taxon>Pseudomonadati</taxon>
        <taxon>Bacteroidota</taxon>
        <taxon>Cytophagia</taxon>
        <taxon>Cytophagales</taxon>
        <taxon>Cytophagaceae</taxon>
        <taxon>Spirosoma</taxon>
    </lineage>
</organism>
<dbReference type="Proteomes" id="UP000436006">
    <property type="component" value="Unassembled WGS sequence"/>
</dbReference>
<evidence type="ECO:0000313" key="1">
    <source>
        <dbReference type="EMBL" id="MVM32135.1"/>
    </source>
</evidence>
<evidence type="ECO:0008006" key="3">
    <source>
        <dbReference type="Google" id="ProtNLM"/>
    </source>
</evidence>
<dbReference type="AlphaFoldDB" id="A0A7K1SEA2"/>
<dbReference type="InterPro" id="IPR037883">
    <property type="entry name" value="Knr4/Smi1-like_sf"/>
</dbReference>
<protein>
    <recommendedName>
        <fullName evidence="3">SMI1/KNR4 family protein</fullName>
    </recommendedName>
</protein>
<dbReference type="EMBL" id="WPIN01000007">
    <property type="protein sequence ID" value="MVM32135.1"/>
    <property type="molecule type" value="Genomic_DNA"/>
</dbReference>
<accession>A0A7K1SEA2</accession>
<proteinExistence type="predicted"/>
<comment type="caution">
    <text evidence="1">The sequence shown here is derived from an EMBL/GenBank/DDBJ whole genome shotgun (WGS) entry which is preliminary data.</text>
</comment>
<reference evidence="1 2" key="1">
    <citation type="submission" date="2019-12" db="EMBL/GenBank/DDBJ databases">
        <title>Spirosoma sp. HMF4905 genome sequencing and assembly.</title>
        <authorList>
            <person name="Kang H."/>
            <person name="Cha I."/>
            <person name="Kim H."/>
            <person name="Joh K."/>
        </authorList>
    </citation>
    <scope>NUCLEOTIDE SEQUENCE [LARGE SCALE GENOMIC DNA]</scope>
    <source>
        <strain evidence="1 2">HMF4905</strain>
    </source>
</reference>